<dbReference type="EMBL" id="CP003915">
    <property type="protein sequence ID" value="AHG63852.1"/>
    <property type="molecule type" value="Genomic_DNA"/>
</dbReference>
<dbReference type="RefSeq" id="WP_169733359.1">
    <property type="nucleotide sequence ID" value="NZ_CP003915.1"/>
</dbReference>
<proteinExistence type="predicted"/>
<dbReference type="AlphaFoldDB" id="W0PEE3"/>
<evidence type="ECO:0000313" key="1">
    <source>
        <dbReference type="EMBL" id="AHG63852.1"/>
    </source>
</evidence>
<keyword evidence="2" id="KW-1185">Reference proteome</keyword>
<sequence>MLNLMNVQTGQIIRLKAGTNAEVVENLGDGMWLNVRLESGEEELVFCEDIESVVEA</sequence>
<dbReference type="PATRIC" id="fig|1247726.3.peg.1951"/>
<gene>
    <name evidence="1" type="ORF">MIM_c17710</name>
</gene>
<name>W0PEE3_ADVMD</name>
<accession>W0PEE3</accession>
<protein>
    <submittedName>
        <fullName evidence="1">Uncharacterized protein</fullName>
    </submittedName>
</protein>
<evidence type="ECO:0000313" key="2">
    <source>
        <dbReference type="Proteomes" id="UP000019095"/>
    </source>
</evidence>
<dbReference type="KEGG" id="amim:MIM_c17710"/>
<dbReference type="Proteomes" id="UP000019095">
    <property type="component" value="Chromosome"/>
</dbReference>
<dbReference type="eggNOG" id="ENOG502ZPJQ">
    <property type="taxonomic scope" value="Bacteria"/>
</dbReference>
<dbReference type="HOGENOM" id="CLU_185860_0_0_4"/>
<dbReference type="STRING" id="1247726.MIM_c17710"/>
<organism evidence="1 2">
    <name type="scientific">Advenella mimigardefordensis (strain DSM 17166 / LMG 22922 / DPN7)</name>
    <dbReference type="NCBI Taxonomy" id="1247726"/>
    <lineage>
        <taxon>Bacteria</taxon>
        <taxon>Pseudomonadati</taxon>
        <taxon>Pseudomonadota</taxon>
        <taxon>Betaproteobacteria</taxon>
        <taxon>Burkholderiales</taxon>
        <taxon>Alcaligenaceae</taxon>
    </lineage>
</organism>
<reference evidence="1 2" key="1">
    <citation type="journal article" date="2014" name="Microbiology">
        <title>Unravelling the complete genome sequence of Advenella mimigardefordensis strain DPN7T and novel insights in the catabolism of the xenobiotic polythioester precursor 3,3'-dithiodipropionate.</title>
        <authorList>
            <person name="Wubbeler J.H."/>
            <person name="Hiessl S."/>
            <person name="Schuldes J."/>
            <person name="Thurmer A."/>
            <person name="Daniel R."/>
            <person name="Steinbuchel A."/>
        </authorList>
    </citation>
    <scope>NUCLEOTIDE SEQUENCE [LARGE SCALE GENOMIC DNA]</scope>
    <source>
        <strain evidence="2">DSM 17166 / LMG 22922 / DPN7</strain>
    </source>
</reference>